<accession>A0A8B6F5J3</accession>
<comment type="caution">
    <text evidence="2">The sequence shown here is derived from an EMBL/GenBank/DDBJ whole genome shotgun (WGS) entry which is preliminary data.</text>
</comment>
<reference evidence="2" key="1">
    <citation type="submission" date="2018-11" db="EMBL/GenBank/DDBJ databases">
        <authorList>
            <person name="Alioto T."/>
            <person name="Alioto T."/>
        </authorList>
    </citation>
    <scope>NUCLEOTIDE SEQUENCE</scope>
</reference>
<name>A0A8B6F5J3_MYTGA</name>
<organism evidence="2 3">
    <name type="scientific">Mytilus galloprovincialis</name>
    <name type="common">Mediterranean mussel</name>
    <dbReference type="NCBI Taxonomy" id="29158"/>
    <lineage>
        <taxon>Eukaryota</taxon>
        <taxon>Metazoa</taxon>
        <taxon>Spiralia</taxon>
        <taxon>Lophotrochozoa</taxon>
        <taxon>Mollusca</taxon>
        <taxon>Bivalvia</taxon>
        <taxon>Autobranchia</taxon>
        <taxon>Pteriomorphia</taxon>
        <taxon>Mytilida</taxon>
        <taxon>Mytiloidea</taxon>
        <taxon>Mytilidae</taxon>
        <taxon>Mytilinae</taxon>
        <taxon>Mytilus</taxon>
    </lineage>
</organism>
<evidence type="ECO:0000313" key="2">
    <source>
        <dbReference type="EMBL" id="VDI43465.1"/>
    </source>
</evidence>
<dbReference type="Proteomes" id="UP000596742">
    <property type="component" value="Unassembled WGS sequence"/>
</dbReference>
<dbReference type="EMBL" id="UYJE01006151">
    <property type="protein sequence ID" value="VDI43465.1"/>
    <property type="molecule type" value="Genomic_DNA"/>
</dbReference>
<sequence>MAPKHLIQVYNLFDLAGVMAGVELCKGCLRENEEEVADQCCNDCSKAVCRFVEAVNIDHRTCKNILEILNAAVGVKYSAAITELKDRMKKMTNSLEKKRLENEQQLSKISAGKKSAAGHIKALPKYKEIEKQRKDNA</sequence>
<dbReference type="AlphaFoldDB" id="A0A8B6F5J3"/>
<proteinExistence type="predicted"/>
<evidence type="ECO:0000256" key="1">
    <source>
        <dbReference type="SAM" id="Coils"/>
    </source>
</evidence>
<keyword evidence="3" id="KW-1185">Reference proteome</keyword>
<protein>
    <submittedName>
        <fullName evidence="2">Uncharacterized protein</fullName>
    </submittedName>
</protein>
<keyword evidence="1" id="KW-0175">Coiled coil</keyword>
<gene>
    <name evidence="2" type="ORF">MGAL_10B073784</name>
</gene>
<feature type="coiled-coil region" evidence="1">
    <location>
        <begin position="81"/>
        <end position="108"/>
    </location>
</feature>
<evidence type="ECO:0000313" key="3">
    <source>
        <dbReference type="Proteomes" id="UP000596742"/>
    </source>
</evidence>